<feature type="region of interest" description="Disordered" evidence="1">
    <location>
        <begin position="93"/>
        <end position="118"/>
    </location>
</feature>
<feature type="compositionally biased region" description="Basic residues" evidence="1">
    <location>
        <begin position="61"/>
        <end position="70"/>
    </location>
</feature>
<sequence length="381" mass="43556">MAAYLPNQDCRLDDRSRSPNQSARPTARSSSRPRRPTEPIPSRPAHRHRRLPSSTSPERRQRSRSAARSRQRQERPSYWQYSYMAAYLPNQDCRLDDRSRSPNQSARPTARSSSRPRRPRWIQFTLDASVEIRGFCDASGAHMAAYLPNQDCRLDDRSRSPNQSARPTARSSSRPRRPTEPIPSRPAHRHRRLPSSTSPERRQRSRSAARSRQRQERPSYWQYSCGLCQEDHALSACERFRHQTPFQRYETVERRGYGCLLAHQDCRLDDRSRSPNQSARPTARILADPDAQPNPFPADRLIDTADFPVPHRQKDVNEAAPLQDPPTPRTTQLLAVLLWVVSGGPCPQCLREVSPPTPSSSMRMWSVGGTAKLPCQKSFGP</sequence>
<dbReference type="RefSeq" id="XP_058987169.1">
    <property type="nucleotide sequence ID" value="XM_059131186.1"/>
</dbReference>
<name>A0ABM3VMZ7_MUSDO</name>
<dbReference type="Proteomes" id="UP001652621">
    <property type="component" value="Unplaced"/>
</dbReference>
<reference evidence="3" key="1">
    <citation type="submission" date="2025-08" db="UniProtKB">
        <authorList>
            <consortium name="RefSeq"/>
        </authorList>
    </citation>
    <scope>IDENTIFICATION</scope>
    <source>
        <strain evidence="3">Aabys</strain>
        <tissue evidence="3">Whole body</tissue>
    </source>
</reference>
<organism evidence="2 3">
    <name type="scientific">Musca domestica</name>
    <name type="common">House fly</name>
    <dbReference type="NCBI Taxonomy" id="7370"/>
    <lineage>
        <taxon>Eukaryota</taxon>
        <taxon>Metazoa</taxon>
        <taxon>Ecdysozoa</taxon>
        <taxon>Arthropoda</taxon>
        <taxon>Hexapoda</taxon>
        <taxon>Insecta</taxon>
        <taxon>Pterygota</taxon>
        <taxon>Neoptera</taxon>
        <taxon>Endopterygota</taxon>
        <taxon>Diptera</taxon>
        <taxon>Brachycera</taxon>
        <taxon>Muscomorpha</taxon>
        <taxon>Muscoidea</taxon>
        <taxon>Muscidae</taxon>
        <taxon>Musca</taxon>
    </lineage>
</organism>
<proteinExistence type="predicted"/>
<protein>
    <submittedName>
        <fullName evidence="3">Serine/arginine repetitive matrix protein 1-like</fullName>
    </submittedName>
</protein>
<evidence type="ECO:0000313" key="3">
    <source>
        <dbReference type="RefSeq" id="XP_058987169.1"/>
    </source>
</evidence>
<feature type="region of interest" description="Disordered" evidence="1">
    <location>
        <begin position="1"/>
        <end position="76"/>
    </location>
</feature>
<dbReference type="GeneID" id="131806649"/>
<feature type="region of interest" description="Disordered" evidence="1">
    <location>
        <begin position="152"/>
        <end position="215"/>
    </location>
</feature>
<keyword evidence="2" id="KW-1185">Reference proteome</keyword>
<feature type="compositionally biased region" description="Basic residues" evidence="1">
    <location>
        <begin position="203"/>
        <end position="212"/>
    </location>
</feature>
<gene>
    <name evidence="3" type="primary">LOC131806649</name>
</gene>
<evidence type="ECO:0000256" key="1">
    <source>
        <dbReference type="SAM" id="MobiDB-lite"/>
    </source>
</evidence>
<evidence type="ECO:0000313" key="2">
    <source>
        <dbReference type="Proteomes" id="UP001652621"/>
    </source>
</evidence>
<accession>A0ABM3VMZ7</accession>
<feature type="region of interest" description="Disordered" evidence="1">
    <location>
        <begin position="269"/>
        <end position="301"/>
    </location>
</feature>